<comment type="caution">
    <text evidence="1">The sequence shown here is derived from an EMBL/GenBank/DDBJ whole genome shotgun (WGS) entry which is preliminary data.</text>
</comment>
<accession>A0A937AA46</accession>
<dbReference type="Proteomes" id="UP000642920">
    <property type="component" value="Unassembled WGS sequence"/>
</dbReference>
<gene>
    <name evidence="1" type="ORF">JKP34_15350</name>
</gene>
<organism evidence="1 2">
    <name type="scientific">Marivirga atlantica</name>
    <dbReference type="NCBI Taxonomy" id="1548457"/>
    <lineage>
        <taxon>Bacteria</taxon>
        <taxon>Pseudomonadati</taxon>
        <taxon>Bacteroidota</taxon>
        <taxon>Cytophagia</taxon>
        <taxon>Cytophagales</taxon>
        <taxon>Marivirgaceae</taxon>
        <taxon>Marivirga</taxon>
    </lineage>
</organism>
<dbReference type="InterPro" id="IPR031823">
    <property type="entry name" value="TatT"/>
</dbReference>
<evidence type="ECO:0000313" key="2">
    <source>
        <dbReference type="Proteomes" id="UP000642920"/>
    </source>
</evidence>
<dbReference type="SUPFAM" id="SSF48452">
    <property type="entry name" value="TPR-like"/>
    <property type="match status" value="1"/>
</dbReference>
<dbReference type="InterPro" id="IPR011990">
    <property type="entry name" value="TPR-like_helical_dom_sf"/>
</dbReference>
<dbReference type="EMBL" id="JAERQG010000004">
    <property type="protein sequence ID" value="MBL0766642.1"/>
    <property type="molecule type" value="Genomic_DNA"/>
</dbReference>
<dbReference type="AlphaFoldDB" id="A0A937AA46"/>
<dbReference type="RefSeq" id="WP_201923406.1">
    <property type="nucleotide sequence ID" value="NZ_JAERQG010000004.1"/>
</dbReference>
<reference evidence="1" key="1">
    <citation type="submission" date="2021-01" db="EMBL/GenBank/DDBJ databases">
        <title>Marivirga sp. nov., isolated from intertidal surface sediments.</title>
        <authorList>
            <person name="Zhang M."/>
        </authorList>
    </citation>
    <scope>NUCLEOTIDE SEQUENCE</scope>
    <source>
        <strain evidence="1">SM1354</strain>
    </source>
</reference>
<name>A0A937AA46_9BACT</name>
<sequence>MKIFLPLIFLFTTIVPFNHQSSELEKAEKEFAKRYDKMSEGMADPIHVDKAIEYYLKAKDSPEKYAGLLEAYEFKGSWTSVDDETARATYKKGIDIGEKAKEMYPNDAGVLYWYIANFSRWGDLIPITEAADEGILDEVKTICEKVIELDPEYHQAGALRLLGGIHLKAPDIPFVLTWPSDEKAEEMLTKAYEIAPQHTANAYYYAKMLLNEDRDSEAKEVLIKLMKGAPREMYVLVDEKFIRKGKELYDSEF</sequence>
<proteinExistence type="predicted"/>
<dbReference type="Pfam" id="PF16811">
    <property type="entry name" value="TAtT"/>
    <property type="match status" value="1"/>
</dbReference>
<evidence type="ECO:0000313" key="1">
    <source>
        <dbReference type="EMBL" id="MBL0766642.1"/>
    </source>
</evidence>
<protein>
    <submittedName>
        <fullName evidence="1">Tetratricopeptide repeat protein</fullName>
    </submittedName>
</protein>
<keyword evidence="2" id="KW-1185">Reference proteome</keyword>
<dbReference type="Gene3D" id="1.25.40.10">
    <property type="entry name" value="Tetratricopeptide repeat domain"/>
    <property type="match status" value="1"/>
</dbReference>